<dbReference type="GO" id="GO:0051707">
    <property type="term" value="P:response to other organism"/>
    <property type="evidence" value="ECO:0007669"/>
    <property type="project" value="UniProtKB-ARBA"/>
</dbReference>
<dbReference type="InterPro" id="IPR032675">
    <property type="entry name" value="LRR_dom_sf"/>
</dbReference>
<protein>
    <recommendedName>
        <fullName evidence="7">AAA+ ATPase domain-containing protein</fullName>
    </recommendedName>
</protein>
<dbReference type="InterPro" id="IPR003593">
    <property type="entry name" value="AAA+_ATPase"/>
</dbReference>
<accession>A0ABD3KKW7</accession>
<comment type="caution">
    <text evidence="8">The sequence shown here is derived from an EMBL/GenBank/DDBJ whole genome shotgun (WGS) entry which is preliminary data.</text>
</comment>
<keyword evidence="1" id="KW-0433">Leucine-rich repeat</keyword>
<dbReference type="InterPro" id="IPR003591">
    <property type="entry name" value="Leu-rich_rpt_typical-subtyp"/>
</dbReference>
<keyword evidence="9" id="KW-1185">Reference proteome</keyword>
<keyword evidence="5" id="KW-0067">ATP-binding</keyword>
<evidence type="ECO:0000256" key="4">
    <source>
        <dbReference type="ARBA" id="ARBA00022821"/>
    </source>
</evidence>
<dbReference type="Pfam" id="PF23559">
    <property type="entry name" value="WHD_DRP"/>
    <property type="match status" value="1"/>
</dbReference>
<name>A0ABD3KKW7_EUCGL</name>
<dbReference type="InterPro" id="IPR041118">
    <property type="entry name" value="Rx_N"/>
</dbReference>
<proteinExistence type="predicted"/>
<feature type="domain" description="AAA+ ATPase" evidence="7">
    <location>
        <begin position="878"/>
        <end position="1018"/>
    </location>
</feature>
<dbReference type="PRINTS" id="PR00364">
    <property type="entry name" value="DISEASERSIST"/>
</dbReference>
<evidence type="ECO:0000256" key="6">
    <source>
        <dbReference type="SAM" id="MobiDB-lite"/>
    </source>
</evidence>
<dbReference type="Gene3D" id="3.40.50.300">
    <property type="entry name" value="P-loop containing nucleotide triphosphate hydrolases"/>
    <property type="match status" value="2"/>
</dbReference>
<dbReference type="PANTHER" id="PTHR36766:SF40">
    <property type="entry name" value="DISEASE RESISTANCE PROTEIN RGA3"/>
    <property type="match status" value="1"/>
</dbReference>
<dbReference type="InterPro" id="IPR055414">
    <property type="entry name" value="LRR_R13L4/SHOC2-like"/>
</dbReference>
<sequence length="1566" mass="178291">MAEALILRVAKLLDDFPEGAKLWGAGGELSELKKTFSFLRSMVPDAEKRGFRGHWRIGPWLGDVKDAFYDAEDLLEERNLGVMQLRESPSKDKKLNHVIPSSSSPSKKPDLGLEMSARAKEIRGRLEGIAAFGSYLGLRECAEDVRVERRERLDSFVYDEEIIGREGDKSAIMNFLLGSDTDDQISIFTIRGVSGIGKTALARCLYEDDMVKKHFDLRQWICAGEKSFHDLKREVQKIRGRETTERADDMEQLPKRLLVIDDLQSMDPKQLNRLKNLLMRGARRSKILITTPDWSVVDSMDTARYYRLEALPEDRSFHLLMRMACQVEEETGNRTKEATGRIVKMCKGIPLVIRIIGSLLFSKKTEQCWSRLECEILKYSDLRAQAIVLSYSHLPCQLKQCFAFCSLFPRDWMIDKQMLTSLWIAEGFILPIDDGDWDMEDIAHEYFMYLLRRNFFQDCTKDELGNVTSCRMHPLVREVALHVAVTDYKRISGSLLEIGERTRHISLNITSDSSQEYLKIGGAYCLRTIIKTSQRKSSNHETQMGEKILHNLISSSKLLRALDWHDNGIEKLPSSICELKHLTFLDLSENEGIVRLPDSVTGLETLQVLKLNMCYKLIELPRDIRKLVNLRQLEIGNCNALSYMPQGMGELTLLRTLTDFILPRDDSCPKNYGGLGELNRLNHLRGSLRIEVKGEIKDAVAESNAANLKEKNSLVSLVLVFAGKEGDEILLTELQPSLNLRSLEIRGYGGTRFPSWMSCMPKLVRLRLFDCAACKSLPSLGELTSLKHLEIGELPTAEYTESDIDTLSSLPNLSTLMIQRCPNLDWIPPLLRPKELKPPSFPLKSLRTSFATIEQVTGIDDRVKEVIKLLAIEDDGGKPRIVGIHGTNGIGKTTVAKAVYNRLSSCFDSCSFLAEIGEKVRNNGGIQFVQTKLIRDILDRDGNVASFEGGIKFFLDVFSNIKALIVLDDVEELSHLYDLVGTQLEWFGPGSRIIVTSENLGILETYVFLERANIYEVNKMDNGRALELFHKHASIPWYPEIGKRIVKATGQVPFVIEVISSLLHGKTIEDWRKMEDMIKPNSQEILKDCREILKICYEALDEKQKQIFRDIAWFANGVDSQIASYMWPDLDLLPSYQFLMPLAKIGEDNKLWMHKLLKHLCRTVDQEEPIYHVKRRRLYINDPDLKVINKEEGMEVAEALFPDTFMETLPNVRFLKLDRASMTGNFADVFPKIRWLRWQGCPRDFEATELDLTELVILDLSWSKVTVDWGGWRKIKMEQLKVLNLTSCTDLLISPEFSSFPNLEILILERCSRLVHLDPSIGGLKKLLCLNLKSCTELNRVPTELGALKALKELLIDETSVRDISLRSDSEEVDHLTSLSILSANNSNITNLPNGVGEKLRRLSLRNCHWIQNLPKSIGQLGSPLEELDISGTGISKLPGSFSNLRRLRVLKMDYCFIRKFPSFIWHLHSLEEIHASLCRNIEGDIPRDIGKLENLRILRLRNSAISSLPPEIKHLSKLETLDVLHCDKLHELPALPPSLIIVHLSPKLKEKVSDLLMKKHCFITV</sequence>
<feature type="region of interest" description="Disordered" evidence="6">
    <location>
        <begin position="89"/>
        <end position="111"/>
    </location>
</feature>
<dbReference type="SMART" id="SM00382">
    <property type="entry name" value="AAA"/>
    <property type="match status" value="2"/>
</dbReference>
<evidence type="ECO:0000256" key="1">
    <source>
        <dbReference type="ARBA" id="ARBA00022614"/>
    </source>
</evidence>
<dbReference type="Pfam" id="PF18052">
    <property type="entry name" value="Rx_N"/>
    <property type="match status" value="1"/>
</dbReference>
<dbReference type="Gene3D" id="1.10.8.430">
    <property type="entry name" value="Helical domain of apoptotic protease-activating factors"/>
    <property type="match status" value="2"/>
</dbReference>
<evidence type="ECO:0000313" key="8">
    <source>
        <dbReference type="EMBL" id="KAL3739998.1"/>
    </source>
</evidence>
<feature type="domain" description="AAA+ ATPase" evidence="7">
    <location>
        <begin position="184"/>
        <end position="317"/>
    </location>
</feature>
<evidence type="ECO:0000256" key="3">
    <source>
        <dbReference type="ARBA" id="ARBA00022741"/>
    </source>
</evidence>
<dbReference type="Pfam" id="PF00931">
    <property type="entry name" value="NB-ARC"/>
    <property type="match status" value="2"/>
</dbReference>
<dbReference type="InterPro" id="IPR036388">
    <property type="entry name" value="WH-like_DNA-bd_sf"/>
</dbReference>
<dbReference type="Gene3D" id="1.10.10.10">
    <property type="entry name" value="Winged helix-like DNA-binding domain superfamily/Winged helix DNA-binding domain"/>
    <property type="match status" value="1"/>
</dbReference>
<dbReference type="Proteomes" id="UP001634007">
    <property type="component" value="Unassembled WGS sequence"/>
</dbReference>
<dbReference type="FunFam" id="1.10.10.10:FF:000322">
    <property type="entry name" value="Probable disease resistance protein At1g63360"/>
    <property type="match status" value="1"/>
</dbReference>
<evidence type="ECO:0000313" key="9">
    <source>
        <dbReference type="Proteomes" id="UP001634007"/>
    </source>
</evidence>
<dbReference type="PANTHER" id="PTHR36766">
    <property type="entry name" value="PLANT BROAD-SPECTRUM MILDEW RESISTANCE PROTEIN RPW8"/>
    <property type="match status" value="1"/>
</dbReference>
<dbReference type="GO" id="GO:0006952">
    <property type="term" value="P:defense response"/>
    <property type="evidence" value="ECO:0007669"/>
    <property type="project" value="UniProtKB-KW"/>
</dbReference>
<dbReference type="Pfam" id="PF25019">
    <property type="entry name" value="LRR_R13L1-DRL21"/>
    <property type="match status" value="1"/>
</dbReference>
<dbReference type="Gene3D" id="1.20.5.4130">
    <property type="match status" value="1"/>
</dbReference>
<dbReference type="InterPro" id="IPR058922">
    <property type="entry name" value="WHD_DRP"/>
</dbReference>
<dbReference type="Gene3D" id="3.80.10.10">
    <property type="entry name" value="Ribonuclease Inhibitor"/>
    <property type="match status" value="4"/>
</dbReference>
<evidence type="ECO:0000256" key="5">
    <source>
        <dbReference type="ARBA" id="ARBA00022840"/>
    </source>
</evidence>
<dbReference type="InterPro" id="IPR002182">
    <property type="entry name" value="NB-ARC"/>
</dbReference>
<dbReference type="SUPFAM" id="SSF52540">
    <property type="entry name" value="P-loop containing nucleoside triphosphate hydrolases"/>
    <property type="match status" value="2"/>
</dbReference>
<dbReference type="InterPro" id="IPR027417">
    <property type="entry name" value="P-loop_NTPase"/>
</dbReference>
<keyword evidence="2" id="KW-0677">Repeat</keyword>
<keyword evidence="4" id="KW-0611">Plant defense</keyword>
<evidence type="ECO:0000259" key="7">
    <source>
        <dbReference type="SMART" id="SM00382"/>
    </source>
</evidence>
<dbReference type="GO" id="GO:0005524">
    <property type="term" value="F:ATP binding"/>
    <property type="evidence" value="ECO:0007669"/>
    <property type="project" value="UniProtKB-KW"/>
</dbReference>
<dbReference type="SUPFAM" id="SSF52058">
    <property type="entry name" value="L domain-like"/>
    <property type="match status" value="2"/>
</dbReference>
<keyword evidence="3" id="KW-0547">Nucleotide-binding</keyword>
<evidence type="ECO:0000256" key="2">
    <source>
        <dbReference type="ARBA" id="ARBA00022737"/>
    </source>
</evidence>
<organism evidence="8 9">
    <name type="scientific">Eucalyptus globulus</name>
    <name type="common">Tasmanian blue gum</name>
    <dbReference type="NCBI Taxonomy" id="34317"/>
    <lineage>
        <taxon>Eukaryota</taxon>
        <taxon>Viridiplantae</taxon>
        <taxon>Streptophyta</taxon>
        <taxon>Embryophyta</taxon>
        <taxon>Tracheophyta</taxon>
        <taxon>Spermatophyta</taxon>
        <taxon>Magnoliopsida</taxon>
        <taxon>eudicotyledons</taxon>
        <taxon>Gunneridae</taxon>
        <taxon>Pentapetalae</taxon>
        <taxon>rosids</taxon>
        <taxon>malvids</taxon>
        <taxon>Myrtales</taxon>
        <taxon>Myrtaceae</taxon>
        <taxon>Myrtoideae</taxon>
        <taxon>Eucalypteae</taxon>
        <taxon>Eucalyptus</taxon>
    </lineage>
</organism>
<dbReference type="Pfam" id="PF23598">
    <property type="entry name" value="LRR_14"/>
    <property type="match status" value="1"/>
</dbReference>
<dbReference type="InterPro" id="IPR056789">
    <property type="entry name" value="LRR_R13L1-DRL21"/>
</dbReference>
<dbReference type="InterPro" id="IPR042197">
    <property type="entry name" value="Apaf_helical"/>
</dbReference>
<dbReference type="SMART" id="SM00369">
    <property type="entry name" value="LRR_TYP"/>
    <property type="match status" value="6"/>
</dbReference>
<gene>
    <name evidence="8" type="ORF">ACJRO7_021303</name>
</gene>
<reference evidence="8 9" key="1">
    <citation type="submission" date="2024-11" db="EMBL/GenBank/DDBJ databases">
        <title>Chromosome-level genome assembly of Eucalyptus globulus Labill. provides insights into its genome evolution.</title>
        <authorList>
            <person name="Li X."/>
        </authorList>
    </citation>
    <scope>NUCLEOTIDE SEQUENCE [LARGE SCALE GENOMIC DNA]</scope>
    <source>
        <strain evidence="8">CL2024</strain>
        <tissue evidence="8">Fresh tender leaves</tissue>
    </source>
</reference>
<dbReference type="EMBL" id="JBJKBG010000005">
    <property type="protein sequence ID" value="KAL3739998.1"/>
    <property type="molecule type" value="Genomic_DNA"/>
</dbReference>